<reference evidence="2" key="1">
    <citation type="submission" date="2020-06" db="EMBL/GenBank/DDBJ databases">
        <title>Draft genome of Bugula neritina, a colonial animal packing powerful symbionts and potential medicines.</title>
        <authorList>
            <person name="Rayko M."/>
        </authorList>
    </citation>
    <scope>NUCLEOTIDE SEQUENCE [LARGE SCALE GENOMIC DNA]</scope>
    <source>
        <strain evidence="2">Kwan_BN1</strain>
    </source>
</reference>
<dbReference type="EMBL" id="VXIV02000291">
    <property type="protein sequence ID" value="KAF6039204.1"/>
    <property type="molecule type" value="Genomic_DNA"/>
</dbReference>
<organism evidence="2 3">
    <name type="scientific">Bugula neritina</name>
    <name type="common">Brown bryozoan</name>
    <name type="synonym">Sertularia neritina</name>
    <dbReference type="NCBI Taxonomy" id="10212"/>
    <lineage>
        <taxon>Eukaryota</taxon>
        <taxon>Metazoa</taxon>
        <taxon>Spiralia</taxon>
        <taxon>Lophotrochozoa</taxon>
        <taxon>Bryozoa</taxon>
        <taxon>Gymnolaemata</taxon>
        <taxon>Cheilostomatida</taxon>
        <taxon>Flustrina</taxon>
        <taxon>Buguloidea</taxon>
        <taxon>Bugulidae</taxon>
        <taxon>Bugula</taxon>
    </lineage>
</organism>
<evidence type="ECO:0000256" key="1">
    <source>
        <dbReference type="SAM" id="Phobius"/>
    </source>
</evidence>
<evidence type="ECO:0000313" key="3">
    <source>
        <dbReference type="Proteomes" id="UP000593567"/>
    </source>
</evidence>
<dbReference type="Proteomes" id="UP000593567">
    <property type="component" value="Unassembled WGS sequence"/>
</dbReference>
<accession>A0A7J7KM13</accession>
<comment type="caution">
    <text evidence="2">The sequence shown here is derived from an EMBL/GenBank/DDBJ whole genome shotgun (WGS) entry which is preliminary data.</text>
</comment>
<feature type="transmembrane region" description="Helical" evidence="1">
    <location>
        <begin position="20"/>
        <end position="41"/>
    </location>
</feature>
<keyword evidence="1" id="KW-0812">Transmembrane</keyword>
<dbReference type="AlphaFoldDB" id="A0A7J7KM13"/>
<proteinExistence type="predicted"/>
<feature type="transmembrane region" description="Helical" evidence="1">
    <location>
        <begin position="76"/>
        <end position="95"/>
    </location>
</feature>
<evidence type="ECO:0000313" key="2">
    <source>
        <dbReference type="EMBL" id="KAF6039204.1"/>
    </source>
</evidence>
<dbReference type="OrthoDB" id="9803764at2759"/>
<keyword evidence="1" id="KW-1133">Transmembrane helix</keyword>
<keyword evidence="1" id="KW-0472">Membrane</keyword>
<name>A0A7J7KM13_BUGNE</name>
<protein>
    <submittedName>
        <fullName evidence="2">ABCA12</fullName>
    </submittedName>
</protein>
<keyword evidence="3" id="KW-1185">Reference proteome</keyword>
<sequence>MLGALFRKRFIHTFKDYKSYIALIILPILFVILALGVTTLVPDRSNQPNLELQPSLYPNTTLSSVLRMRDTTVEHMNLHLLCLTILELVLCAWTIV</sequence>
<gene>
    <name evidence="2" type="ORF">EB796_002474</name>
</gene>